<dbReference type="PANTHER" id="PTHR12916">
    <property type="entry name" value="CYTOCHROME C OXIDASE POLYPEPTIDE VIC-2"/>
    <property type="match status" value="1"/>
</dbReference>
<comment type="cofactor">
    <cofactor evidence="11 12">
        <name>Zn(2+)</name>
        <dbReference type="ChEBI" id="CHEBI:29105"/>
    </cofactor>
    <text evidence="11 12">Binds 1 zinc ion per subunit.</text>
</comment>
<dbReference type="Gene3D" id="2.60.120.290">
    <property type="entry name" value="Spermadhesin, CUB domain"/>
    <property type="match status" value="1"/>
</dbReference>
<dbReference type="PROSITE" id="PS01186">
    <property type="entry name" value="EGF_2"/>
    <property type="match status" value="4"/>
</dbReference>
<feature type="binding site" evidence="11">
    <location>
        <position position="230"/>
    </location>
    <ligand>
        <name>Zn(2+)</name>
        <dbReference type="ChEBI" id="CHEBI:29105"/>
        <note>catalytic</note>
    </ligand>
</feature>
<evidence type="ECO:0000256" key="4">
    <source>
        <dbReference type="ARBA" id="ARBA00022729"/>
    </source>
</evidence>
<evidence type="ECO:0000256" key="8">
    <source>
        <dbReference type="ARBA" id="ARBA00023049"/>
    </source>
</evidence>
<feature type="disulfide bond" evidence="10">
    <location>
        <begin position="831"/>
        <end position="841"/>
    </location>
</feature>
<evidence type="ECO:0000259" key="16">
    <source>
        <dbReference type="PROSITE" id="PS50060"/>
    </source>
</evidence>
<evidence type="ECO:0000256" key="12">
    <source>
        <dbReference type="RuleBase" id="RU361183"/>
    </source>
</evidence>
<keyword evidence="1 10" id="KW-0245">EGF-like domain</keyword>
<feature type="domain" description="EGF-like" evidence="15">
    <location>
        <begin position="686"/>
        <end position="719"/>
    </location>
</feature>
<keyword evidence="4 12" id="KW-0732">Signal</keyword>
<dbReference type="CDD" id="cd06263">
    <property type="entry name" value="MAM"/>
    <property type="match status" value="1"/>
</dbReference>
<feature type="domain" description="Peptidase M12A" evidence="17">
    <location>
        <begin position="124"/>
        <end position="319"/>
    </location>
</feature>
<feature type="disulfide bond" evidence="10">
    <location>
        <begin position="709"/>
        <end position="718"/>
    </location>
</feature>
<dbReference type="GO" id="GO:0008270">
    <property type="term" value="F:zinc ion binding"/>
    <property type="evidence" value="ECO:0007669"/>
    <property type="project" value="UniProtKB-UniRule"/>
</dbReference>
<feature type="active site" evidence="11">
    <location>
        <position position="221"/>
    </location>
</feature>
<dbReference type="PROSITE" id="PS01180">
    <property type="entry name" value="CUB"/>
    <property type="match status" value="1"/>
</dbReference>
<evidence type="ECO:0000256" key="10">
    <source>
        <dbReference type="PROSITE-ProRule" id="PRU00076"/>
    </source>
</evidence>
<dbReference type="SUPFAM" id="SSF57196">
    <property type="entry name" value="EGF/Laminin"/>
    <property type="match status" value="1"/>
</dbReference>
<dbReference type="InterPro" id="IPR000998">
    <property type="entry name" value="MAM_dom"/>
</dbReference>
<proteinExistence type="predicted"/>
<dbReference type="EC" id="3.4.24.-" evidence="12"/>
<feature type="domain" description="CUB" evidence="14">
    <location>
        <begin position="363"/>
        <end position="481"/>
    </location>
</feature>
<name>A0A8W8NM15_MAGGI</name>
<dbReference type="InterPro" id="IPR000859">
    <property type="entry name" value="CUB_dom"/>
</dbReference>
<reference evidence="18" key="1">
    <citation type="submission" date="2022-08" db="UniProtKB">
        <authorList>
            <consortium name="EnsemblMetazoa"/>
        </authorList>
    </citation>
    <scope>IDENTIFICATION</scope>
    <source>
        <strain evidence="18">05x7-T-G4-1.051#20</strain>
    </source>
</reference>
<dbReference type="PROSITE" id="PS00022">
    <property type="entry name" value="EGF_1"/>
    <property type="match status" value="4"/>
</dbReference>
<dbReference type="OrthoDB" id="5953235at2759"/>
<dbReference type="Gene3D" id="2.60.120.200">
    <property type="match status" value="2"/>
</dbReference>
<dbReference type="GO" id="GO:0006508">
    <property type="term" value="P:proteolysis"/>
    <property type="evidence" value="ECO:0007669"/>
    <property type="project" value="UniProtKB-KW"/>
</dbReference>
<keyword evidence="2 11" id="KW-0645">Protease</keyword>
<evidence type="ECO:0000256" key="2">
    <source>
        <dbReference type="ARBA" id="ARBA00022670"/>
    </source>
</evidence>
<feature type="disulfide bond" evidence="10">
    <location>
        <begin position="509"/>
        <end position="518"/>
    </location>
</feature>
<evidence type="ECO:0000259" key="14">
    <source>
        <dbReference type="PROSITE" id="PS01180"/>
    </source>
</evidence>
<feature type="disulfide bond" evidence="10">
    <location>
        <begin position="490"/>
        <end position="507"/>
    </location>
</feature>
<feature type="domain" description="EGF-like" evidence="15">
    <location>
        <begin position="755"/>
        <end position="791"/>
    </location>
</feature>
<dbReference type="CDD" id="cd00054">
    <property type="entry name" value="EGF_CA"/>
    <property type="match status" value="1"/>
</dbReference>
<feature type="domain" description="MAM" evidence="16">
    <location>
        <begin position="527"/>
        <end position="686"/>
    </location>
</feature>
<dbReference type="PROSITE" id="PS51864">
    <property type="entry name" value="ASTACIN"/>
    <property type="match status" value="1"/>
</dbReference>
<dbReference type="SUPFAM" id="SSF55486">
    <property type="entry name" value="Metalloproteases ('zincins'), catalytic domain"/>
    <property type="match status" value="1"/>
</dbReference>
<accession>A0A8W8NM15</accession>
<evidence type="ECO:0000256" key="6">
    <source>
        <dbReference type="ARBA" id="ARBA00022801"/>
    </source>
</evidence>
<dbReference type="EnsemblMetazoa" id="G7923.2">
    <property type="protein sequence ID" value="G7923.2:cds"/>
    <property type="gene ID" value="G7923"/>
</dbReference>
<dbReference type="Pfam" id="PF00629">
    <property type="entry name" value="MAM"/>
    <property type="match status" value="2"/>
</dbReference>
<keyword evidence="19" id="KW-1185">Reference proteome</keyword>
<dbReference type="InterPro" id="IPR035914">
    <property type="entry name" value="Sperma_CUB_dom_sf"/>
</dbReference>
<dbReference type="CDD" id="cd00041">
    <property type="entry name" value="CUB"/>
    <property type="match status" value="1"/>
</dbReference>
<feature type="domain" description="MAM" evidence="16">
    <location>
        <begin position="869"/>
        <end position="1031"/>
    </location>
</feature>
<dbReference type="InterPro" id="IPR013320">
    <property type="entry name" value="ConA-like_dom_sf"/>
</dbReference>
<keyword evidence="3 11" id="KW-0479">Metal-binding</keyword>
<evidence type="ECO:0000313" key="19">
    <source>
        <dbReference type="Proteomes" id="UP000005408"/>
    </source>
</evidence>
<dbReference type="SMART" id="SM00137">
    <property type="entry name" value="MAM"/>
    <property type="match status" value="1"/>
</dbReference>
<dbReference type="PRINTS" id="PR00480">
    <property type="entry name" value="ASTACIN"/>
</dbReference>
<feature type="chain" id="PRO_5036518125" description="Metalloendopeptidase" evidence="12">
    <location>
        <begin position="23"/>
        <end position="1048"/>
    </location>
</feature>
<dbReference type="Gene3D" id="3.40.390.10">
    <property type="entry name" value="Collagenase (Catalytic Domain)"/>
    <property type="match status" value="1"/>
</dbReference>
<dbReference type="SUPFAM" id="SSF49854">
    <property type="entry name" value="Spermadhesin, CUB domain"/>
    <property type="match status" value="1"/>
</dbReference>
<dbReference type="PANTHER" id="PTHR12916:SF4">
    <property type="entry name" value="UNINFLATABLE, ISOFORM C"/>
    <property type="match status" value="1"/>
</dbReference>
<dbReference type="Gene3D" id="2.10.25.10">
    <property type="entry name" value="Laminin"/>
    <property type="match status" value="4"/>
</dbReference>
<evidence type="ECO:0000313" key="18">
    <source>
        <dbReference type="EnsemblMetazoa" id="G7923.2:cds"/>
    </source>
</evidence>
<dbReference type="SMART" id="SM00181">
    <property type="entry name" value="EGF"/>
    <property type="match status" value="7"/>
</dbReference>
<dbReference type="InterPro" id="IPR006026">
    <property type="entry name" value="Peptidase_Metallo"/>
</dbReference>
<feature type="disulfide bond" evidence="10">
    <location>
        <begin position="759"/>
        <end position="769"/>
    </location>
</feature>
<feature type="compositionally biased region" description="Basic and acidic residues" evidence="13">
    <location>
        <begin position="96"/>
        <end position="107"/>
    </location>
</feature>
<sequence length="1048" mass="114337">MKFVPLLAVICLSFCLIPECQSKSVESQFDAYFANSRYARAANGKEKKGKKFDPKELDKPLLDENSIEEEYAERMLVFLDGKKTKPKNMNLKQKKKSMEADLMDRHPRGPANEPRVPTKRKKRVFVSEENVKWPNRIIPYTISSSTYANTNGINSVWSTAVNRFNEAGCVKWVPRTSETHFIEVVGNSARCASFVGYLRRSAQTLWLYENGCVYVDTALHEMLHAAGTMHEQSRIQDRENIISFNWAPVSSGSELNYEGYPLFNAREYDLSSVLQYGLTYGSTTYMYVNDPDLAYLTRITQNDLSFYDKAELNAFYRCADDCTNPPVCQNGGFVKQVDGVCSCECVDGLTGTDCTQLDTSSGCGGTIDLTSPGASDTIIMNGYQTGLTCTWLIKGPVKTKIRVNVDSLGLPTSSQGNCYHYIEIRDYLSGSKGKLICGNSGGASFTKKNLGPTNMMIVRFNSAQYNTISPGSGFSLTVTAEPSACSSSPCKYPATCTDGATINDYTCVCTAGYSGTNCDRVDASATVSDSFEDDFTTLMTHGTSGVDFQWSTNKYHRFNTIDKTASDGDLMAALRNNFFSTPFYYYYVAKMETSVVFESANRCLRFDYVIANNDIGGTYTTRLTVRVYSDAAPSTNEFITNTGNEWTTAEIDLPAVNNMRVEFEGRFGYQGLAVDNIRITPLLCNGPDPCDGVVCQNGGVCEMSGQCNCQLGFSGEFCENDVCSGNTCVNGVCDRTSSTEYTCQCDSGWYGPNCDVDPCLNTNCNQGSCEALSETQTQCNCDPGWFGSNCDVDPCLNMNCNQGSCEALSETQTQCNCDPGWFGPVCDVDPCAGVNCNNGACMAQSETQTQCSCNDGWSGDFCDLQLVSYTCDFETPTESNCFLVESSSDQFDFTRNTGGTPTGKTGPSSAFTGSYYKFAEATNRSPGDIASLESNIPFNAGTYCLSLNIHMSGRHIGSLRILTKEGSASAVTQQQYTNAQSNAWFSFSKELSLTSSTKIIIEAIRGGNRNRQHKGDIAVDNIKLTSSSCPPASGSGGTGQPGKGNGKK</sequence>
<evidence type="ECO:0000259" key="15">
    <source>
        <dbReference type="PROSITE" id="PS50026"/>
    </source>
</evidence>
<organism evidence="18 19">
    <name type="scientific">Magallana gigas</name>
    <name type="common">Pacific oyster</name>
    <name type="synonym">Crassostrea gigas</name>
    <dbReference type="NCBI Taxonomy" id="29159"/>
    <lineage>
        <taxon>Eukaryota</taxon>
        <taxon>Metazoa</taxon>
        <taxon>Spiralia</taxon>
        <taxon>Lophotrochozoa</taxon>
        <taxon>Mollusca</taxon>
        <taxon>Bivalvia</taxon>
        <taxon>Autobranchia</taxon>
        <taxon>Pteriomorphia</taxon>
        <taxon>Ostreida</taxon>
        <taxon>Ostreoidea</taxon>
        <taxon>Ostreidae</taxon>
        <taxon>Magallana</taxon>
    </lineage>
</organism>
<evidence type="ECO:0000256" key="3">
    <source>
        <dbReference type="ARBA" id="ARBA00022723"/>
    </source>
</evidence>
<dbReference type="SUPFAM" id="SSF49899">
    <property type="entry name" value="Concanavalin A-like lectins/glucanases"/>
    <property type="match status" value="2"/>
</dbReference>
<feature type="domain" description="EGF-like" evidence="15">
    <location>
        <begin position="481"/>
        <end position="519"/>
    </location>
</feature>
<dbReference type="SMART" id="SM00235">
    <property type="entry name" value="ZnMc"/>
    <property type="match status" value="1"/>
</dbReference>
<dbReference type="InterPro" id="IPR001506">
    <property type="entry name" value="Peptidase_M12A"/>
</dbReference>
<feature type="compositionally biased region" description="Gly residues" evidence="13">
    <location>
        <begin position="1034"/>
        <end position="1048"/>
    </location>
</feature>
<dbReference type="GO" id="GO:0004222">
    <property type="term" value="F:metalloendopeptidase activity"/>
    <property type="evidence" value="ECO:0007669"/>
    <property type="project" value="UniProtKB-UniRule"/>
</dbReference>
<evidence type="ECO:0000256" key="11">
    <source>
        <dbReference type="PROSITE-ProRule" id="PRU01211"/>
    </source>
</evidence>
<feature type="domain" description="EGF-like" evidence="15">
    <location>
        <begin position="827"/>
        <end position="863"/>
    </location>
</feature>
<dbReference type="InterPro" id="IPR024079">
    <property type="entry name" value="MetalloPept_cat_dom_sf"/>
</dbReference>
<dbReference type="GO" id="GO:0016020">
    <property type="term" value="C:membrane"/>
    <property type="evidence" value="ECO:0007669"/>
    <property type="project" value="InterPro"/>
</dbReference>
<keyword evidence="5" id="KW-0677">Repeat</keyword>
<evidence type="ECO:0000256" key="9">
    <source>
        <dbReference type="ARBA" id="ARBA00023157"/>
    </source>
</evidence>
<feature type="binding site" evidence="11">
    <location>
        <position position="224"/>
    </location>
    <ligand>
        <name>Zn(2+)</name>
        <dbReference type="ChEBI" id="CHEBI:29105"/>
        <note>catalytic</note>
    </ligand>
</feature>
<dbReference type="InterPro" id="IPR000742">
    <property type="entry name" value="EGF"/>
</dbReference>
<dbReference type="Pfam" id="PF00431">
    <property type="entry name" value="CUB"/>
    <property type="match status" value="1"/>
</dbReference>
<evidence type="ECO:0000256" key="5">
    <source>
        <dbReference type="ARBA" id="ARBA00022737"/>
    </source>
</evidence>
<evidence type="ECO:0000256" key="13">
    <source>
        <dbReference type="SAM" id="MobiDB-lite"/>
    </source>
</evidence>
<feature type="disulfide bond" evidence="10">
    <location>
        <begin position="781"/>
        <end position="790"/>
    </location>
</feature>
<comment type="caution">
    <text evidence="10">Lacks conserved residue(s) required for the propagation of feature annotation.</text>
</comment>
<dbReference type="Proteomes" id="UP000005408">
    <property type="component" value="Unassembled WGS sequence"/>
</dbReference>
<evidence type="ECO:0000259" key="17">
    <source>
        <dbReference type="PROSITE" id="PS51864"/>
    </source>
</evidence>
<keyword evidence="8 11" id="KW-0482">Metalloprotease</keyword>
<feature type="binding site" evidence="11">
    <location>
        <position position="220"/>
    </location>
    <ligand>
        <name>Zn(2+)</name>
        <dbReference type="ChEBI" id="CHEBI:29105"/>
        <note>catalytic</note>
    </ligand>
</feature>
<keyword evidence="7 11" id="KW-0862">Zinc</keyword>
<dbReference type="PROSITE" id="PS50060">
    <property type="entry name" value="MAM_2"/>
    <property type="match status" value="2"/>
</dbReference>
<feature type="disulfide bond" evidence="10">
    <location>
        <begin position="853"/>
        <end position="862"/>
    </location>
</feature>
<keyword evidence="9 10" id="KW-1015">Disulfide bond</keyword>
<feature type="region of interest" description="Disordered" evidence="13">
    <location>
        <begin position="90"/>
        <end position="121"/>
    </location>
</feature>
<evidence type="ECO:0000256" key="7">
    <source>
        <dbReference type="ARBA" id="ARBA00022833"/>
    </source>
</evidence>
<keyword evidence="6 11" id="KW-0378">Hydrolase</keyword>
<feature type="region of interest" description="Disordered" evidence="13">
    <location>
        <begin position="1025"/>
        <end position="1048"/>
    </location>
</feature>
<dbReference type="Pfam" id="PF01400">
    <property type="entry name" value="Astacin"/>
    <property type="match status" value="1"/>
</dbReference>
<dbReference type="SMART" id="SM00042">
    <property type="entry name" value="CUB"/>
    <property type="match status" value="1"/>
</dbReference>
<dbReference type="PROSITE" id="PS50026">
    <property type="entry name" value="EGF_3"/>
    <property type="match status" value="4"/>
</dbReference>
<protein>
    <recommendedName>
        <fullName evidence="12">Metalloendopeptidase</fullName>
        <ecNumber evidence="12">3.4.24.-</ecNumber>
    </recommendedName>
</protein>
<evidence type="ECO:0000256" key="1">
    <source>
        <dbReference type="ARBA" id="ARBA00022536"/>
    </source>
</evidence>
<dbReference type="AlphaFoldDB" id="A0A8W8NM15"/>
<feature type="signal peptide" evidence="12">
    <location>
        <begin position="1"/>
        <end position="22"/>
    </location>
</feature>